<dbReference type="PROSITE" id="PS50110">
    <property type="entry name" value="RESPONSE_REGULATORY"/>
    <property type="match status" value="1"/>
</dbReference>
<evidence type="ECO:0000256" key="1">
    <source>
        <dbReference type="ARBA" id="ARBA00022553"/>
    </source>
</evidence>
<dbReference type="Pfam" id="PF22029">
    <property type="entry name" value="PhyR_sigma2"/>
    <property type="match status" value="1"/>
</dbReference>
<dbReference type="RefSeq" id="WP_058754334.1">
    <property type="nucleotide sequence ID" value="NZ_LDTB01000006.1"/>
</dbReference>
<proteinExistence type="predicted"/>
<evidence type="ECO:0000256" key="2">
    <source>
        <dbReference type="PROSITE-ProRule" id="PRU00169"/>
    </source>
</evidence>
<dbReference type="OrthoDB" id="9786101at2"/>
<dbReference type="InterPro" id="IPR053867">
    <property type="entry name" value="PhyR_sigma4"/>
</dbReference>
<dbReference type="Pfam" id="PF22233">
    <property type="entry name" value="PhyR_sigma-like"/>
    <property type="match status" value="1"/>
</dbReference>
<dbReference type="InterPro" id="IPR014605">
    <property type="entry name" value="Sig_resp-reg_PhyR"/>
</dbReference>
<keyword evidence="1 2" id="KW-0597">Phosphoprotein</keyword>
<dbReference type="Pfam" id="PF00072">
    <property type="entry name" value="Response_reg"/>
    <property type="match status" value="1"/>
</dbReference>
<comment type="caution">
    <text evidence="4">The sequence shown here is derived from an EMBL/GenBank/DDBJ whole genome shotgun (WGS) entry which is preliminary data.</text>
</comment>
<dbReference type="SUPFAM" id="SSF52172">
    <property type="entry name" value="CheY-like"/>
    <property type="match status" value="1"/>
</dbReference>
<dbReference type="InterPro" id="IPR053866">
    <property type="entry name" value="PhyR_sigma2"/>
</dbReference>
<dbReference type="CDD" id="cd17540">
    <property type="entry name" value="REC_PhyR"/>
    <property type="match status" value="1"/>
</dbReference>
<dbReference type="InterPro" id="IPR001789">
    <property type="entry name" value="Sig_transdc_resp-reg_receiver"/>
</dbReference>
<dbReference type="NCBIfam" id="NF006623">
    <property type="entry name" value="PRK09191.1"/>
    <property type="match status" value="1"/>
</dbReference>
<accession>A0A147I8W1</accession>
<organism evidence="4 5">
    <name type="scientific">Sphingomonas endophytica</name>
    <dbReference type="NCBI Taxonomy" id="869719"/>
    <lineage>
        <taxon>Bacteria</taxon>
        <taxon>Pseudomonadati</taxon>
        <taxon>Pseudomonadota</taxon>
        <taxon>Alphaproteobacteria</taxon>
        <taxon>Sphingomonadales</taxon>
        <taxon>Sphingomonadaceae</taxon>
        <taxon>Sphingomonas</taxon>
    </lineage>
</organism>
<dbReference type="InterPro" id="IPR050595">
    <property type="entry name" value="Bact_response_regulator"/>
</dbReference>
<dbReference type="SMART" id="SM00448">
    <property type="entry name" value="REC"/>
    <property type="match status" value="1"/>
</dbReference>
<keyword evidence="5" id="KW-1185">Reference proteome</keyword>
<gene>
    <name evidence="4" type="ORF">NS334_02125</name>
</gene>
<dbReference type="PANTHER" id="PTHR44591:SF20">
    <property type="entry name" value="PROTEIN PILH"/>
    <property type="match status" value="1"/>
</dbReference>
<feature type="modified residue" description="4-aspartylphosphate" evidence="2">
    <location>
        <position position="192"/>
    </location>
</feature>
<evidence type="ECO:0000313" key="5">
    <source>
        <dbReference type="Proteomes" id="UP000074310"/>
    </source>
</evidence>
<evidence type="ECO:0000313" key="4">
    <source>
        <dbReference type="EMBL" id="KTT75718.1"/>
    </source>
</evidence>
<dbReference type="PIRSF" id="PIRSF036400">
    <property type="entry name" value="RR_Ctr_UCP036400"/>
    <property type="match status" value="1"/>
</dbReference>
<dbReference type="Proteomes" id="UP000074310">
    <property type="component" value="Unassembled WGS sequence"/>
</dbReference>
<dbReference type="PANTHER" id="PTHR44591">
    <property type="entry name" value="STRESS RESPONSE REGULATOR PROTEIN 1"/>
    <property type="match status" value="1"/>
</dbReference>
<protein>
    <submittedName>
        <fullName evidence="4">Phyllosphere-induced regulator PhyR</fullName>
    </submittedName>
</protein>
<evidence type="ECO:0000259" key="3">
    <source>
        <dbReference type="PROSITE" id="PS50110"/>
    </source>
</evidence>
<dbReference type="EMBL" id="LDTB01000006">
    <property type="protein sequence ID" value="KTT75718.1"/>
    <property type="molecule type" value="Genomic_DNA"/>
</dbReference>
<dbReference type="PATRIC" id="fig|869719.3.peg.2739"/>
<dbReference type="Gene3D" id="3.40.50.2300">
    <property type="match status" value="1"/>
</dbReference>
<dbReference type="AlphaFoldDB" id="A0A147I8W1"/>
<name>A0A147I8W1_9SPHN</name>
<sequence>MSLGQQLAPHLPFLRRYGRALTGSQAQGDRYVRATLEAIVAAPEEFPRDVDPRLGLYRTFQAIWNSANFDETADEAPAEDQEAVARARLSRMTPLSRQALLLTAMEGFTPEDAAYLIEVEPAEVDALVAEALAEIEKQTRARVLIIEDEPIIAMDIESIVRDLGHEVTGVAVTRDEAVALAMEDRPGLVLADIQLADDSSGIDAVKDILAEFNVPVIFITAFPERLLTGERPEPTFLITKPFQRSTVKAAISQALFFDESTVPA</sequence>
<dbReference type="GO" id="GO:0000160">
    <property type="term" value="P:phosphorelay signal transduction system"/>
    <property type="evidence" value="ECO:0007669"/>
    <property type="project" value="InterPro"/>
</dbReference>
<dbReference type="InterPro" id="IPR011006">
    <property type="entry name" value="CheY-like_superfamily"/>
</dbReference>
<feature type="domain" description="Response regulatory" evidence="3">
    <location>
        <begin position="142"/>
        <end position="255"/>
    </location>
</feature>
<reference evidence="4 5" key="1">
    <citation type="journal article" date="2016" name="Front. Microbiol.">
        <title>Genomic Resource of Rice Seed Associated Bacteria.</title>
        <authorList>
            <person name="Midha S."/>
            <person name="Bansal K."/>
            <person name="Sharma S."/>
            <person name="Kumar N."/>
            <person name="Patil P.P."/>
            <person name="Chaudhry V."/>
            <person name="Patil P.B."/>
        </authorList>
    </citation>
    <scope>NUCLEOTIDE SEQUENCE [LARGE SCALE GENOMIC DNA]</scope>
    <source>
        <strain evidence="4 5">NS334</strain>
    </source>
</reference>
<dbReference type="Gene3D" id="1.20.140.160">
    <property type="match status" value="1"/>
</dbReference>